<reference evidence="3 4" key="2">
    <citation type="journal article" date="2012" name="Nature">
        <title>Insights into hominid evolution from the gorilla genome sequence.</title>
        <authorList>
            <person name="Scally A."/>
            <person name="Dutheil J.Y."/>
            <person name="Hillier L.W."/>
            <person name="Jordan G.E."/>
            <person name="Goodhead I."/>
            <person name="Herrero J."/>
            <person name="Hobolth A."/>
            <person name="Lappalainen T."/>
            <person name="Mailund T."/>
            <person name="Marques-Bonet T."/>
            <person name="McCarthy S."/>
            <person name="Montgomery S.H."/>
            <person name="Schwalie P.C."/>
            <person name="Tang Y.A."/>
            <person name="Ward M.C."/>
            <person name="Xue Y."/>
            <person name="Yngvadottir B."/>
            <person name="Alkan C."/>
            <person name="Andersen L.N."/>
            <person name="Ayub Q."/>
            <person name="Ball E.V."/>
            <person name="Beal K."/>
            <person name="Bradley B.J."/>
            <person name="Chen Y."/>
            <person name="Clee C.M."/>
            <person name="Fitzgerald S."/>
            <person name="Graves T.A."/>
            <person name="Gu Y."/>
            <person name="Heath P."/>
            <person name="Heger A."/>
            <person name="Karakoc E."/>
            <person name="Kolb-Kokocinski A."/>
            <person name="Laird G.K."/>
            <person name="Lunter G."/>
            <person name="Meader S."/>
            <person name="Mort M."/>
            <person name="Mullikin J.C."/>
            <person name="Munch K."/>
            <person name="O'Connor T.D."/>
            <person name="Phillips A.D."/>
            <person name="Prado-Martinez J."/>
            <person name="Rogers A.S."/>
            <person name="Sajjadian S."/>
            <person name="Schmidt D."/>
            <person name="Shaw K."/>
            <person name="Simpson J.T."/>
            <person name="Stenson P.D."/>
            <person name="Turner D.J."/>
            <person name="Vigilant L."/>
            <person name="Vilella A.J."/>
            <person name="Whitener W."/>
            <person name="Zhu B."/>
            <person name="Cooper D.N."/>
            <person name="de Jong P."/>
            <person name="Dermitzakis E.T."/>
            <person name="Eichler E.E."/>
            <person name="Flicek P."/>
            <person name="Goldman N."/>
            <person name="Mundy N.I."/>
            <person name="Ning Z."/>
            <person name="Odom D.T."/>
            <person name="Ponting C.P."/>
            <person name="Quail M.A."/>
            <person name="Ryder O.A."/>
            <person name="Searle S.M."/>
            <person name="Warren W.C."/>
            <person name="Wilson R.K."/>
            <person name="Schierup M.H."/>
            <person name="Rogers J."/>
            <person name="Tyler-Smith C."/>
            <person name="Durbin R."/>
        </authorList>
    </citation>
    <scope>NUCLEOTIDE SEQUENCE [LARGE SCALE GENOMIC DNA]</scope>
</reference>
<dbReference type="Ensembl" id="ENSGGOT00000008690.3">
    <property type="protein sequence ID" value="ENSGGOP00000008457.2"/>
    <property type="gene ID" value="ENSGGOG00000002221.3"/>
</dbReference>
<protein>
    <submittedName>
        <fullName evidence="3">Uncharacterized protein</fullName>
    </submittedName>
</protein>
<dbReference type="InParanoid" id="G3QZY4"/>
<dbReference type="Proteomes" id="UP000001519">
    <property type="component" value="Chromosome X"/>
</dbReference>
<reference evidence="3" key="4">
    <citation type="submission" date="2025-09" db="UniProtKB">
        <authorList>
            <consortium name="Ensembl"/>
        </authorList>
    </citation>
    <scope>IDENTIFICATION</scope>
</reference>
<dbReference type="EMBL" id="CABD030128758">
    <property type="status" value="NOT_ANNOTATED_CDS"/>
    <property type="molecule type" value="Genomic_DNA"/>
</dbReference>
<evidence type="ECO:0000313" key="3">
    <source>
        <dbReference type="Ensembl" id="ENSGGOP00000008457.2"/>
    </source>
</evidence>
<organism evidence="3 4">
    <name type="scientific">Gorilla gorilla gorilla</name>
    <name type="common">Western lowland gorilla</name>
    <dbReference type="NCBI Taxonomy" id="9595"/>
    <lineage>
        <taxon>Eukaryota</taxon>
        <taxon>Metazoa</taxon>
        <taxon>Chordata</taxon>
        <taxon>Craniata</taxon>
        <taxon>Vertebrata</taxon>
        <taxon>Euteleostomi</taxon>
        <taxon>Mammalia</taxon>
        <taxon>Eutheria</taxon>
        <taxon>Euarchontoglires</taxon>
        <taxon>Primates</taxon>
        <taxon>Haplorrhini</taxon>
        <taxon>Catarrhini</taxon>
        <taxon>Hominidae</taxon>
        <taxon>Gorilla</taxon>
    </lineage>
</organism>
<dbReference type="AlphaFoldDB" id="G3QZY4"/>
<dbReference type="Bgee" id="ENSGGOG00000002221">
    <property type="expression patterns" value="Expressed in testis and 3 other cell types or tissues"/>
</dbReference>
<dbReference type="GeneTree" id="ENSGT00730000111796"/>
<sequence length="99" mass="10923">MGQQASAGGVKRSTPCASNEAGETMPETPSGDSDPQPAPKKLKTSDSSTIVVVRHRRKVKRRYSVSDELVNDHSRENGINPLQMEEKEFMEIRVETPAK</sequence>
<reference evidence="3" key="3">
    <citation type="submission" date="2025-08" db="UniProtKB">
        <authorList>
            <consortium name="Ensembl"/>
        </authorList>
    </citation>
    <scope>IDENTIFICATION</scope>
</reference>
<comment type="similarity">
    <text evidence="1">Belongs to the SPAN-X family.</text>
</comment>
<evidence type="ECO:0000313" key="4">
    <source>
        <dbReference type="Proteomes" id="UP000001519"/>
    </source>
</evidence>
<evidence type="ECO:0000256" key="1">
    <source>
        <dbReference type="ARBA" id="ARBA00006323"/>
    </source>
</evidence>
<keyword evidence="4" id="KW-1185">Reference proteome</keyword>
<gene>
    <name evidence="3" type="primary">LOC101136299</name>
</gene>
<evidence type="ECO:0000256" key="2">
    <source>
        <dbReference type="SAM" id="MobiDB-lite"/>
    </source>
</evidence>
<reference evidence="4" key="1">
    <citation type="submission" date="2011-05" db="EMBL/GenBank/DDBJ databases">
        <title>Insights into the evolution of the great apes provided by the gorilla genome.</title>
        <authorList>
            <person name="Scally A."/>
        </authorList>
    </citation>
    <scope>NUCLEOTIDE SEQUENCE [LARGE SCALE GENOMIC DNA]</scope>
</reference>
<dbReference type="Pfam" id="PF07458">
    <property type="entry name" value="SPAN-X"/>
    <property type="match status" value="1"/>
</dbReference>
<dbReference type="InterPro" id="IPR010007">
    <property type="entry name" value="SPAN-X_fam"/>
</dbReference>
<proteinExistence type="inferred from homology"/>
<accession>G3QZY4</accession>
<dbReference type="OMA" id="CASNEAG"/>
<feature type="region of interest" description="Disordered" evidence="2">
    <location>
        <begin position="1"/>
        <end position="50"/>
    </location>
</feature>
<name>G3QZY4_GORGO</name>
<dbReference type="EMBL" id="CABD030128759">
    <property type="status" value="NOT_ANNOTATED_CDS"/>
    <property type="molecule type" value="Genomic_DNA"/>
</dbReference>
<dbReference type="EMBL" id="CABD030128757">
    <property type="status" value="NOT_ANNOTATED_CDS"/>
    <property type="molecule type" value="Genomic_DNA"/>
</dbReference>